<gene>
    <name evidence="2" type="ORF">ACHAW5_006029</name>
</gene>
<dbReference type="Proteomes" id="UP001530315">
    <property type="component" value="Unassembled WGS sequence"/>
</dbReference>
<feature type="compositionally biased region" description="Polar residues" evidence="1">
    <location>
        <begin position="111"/>
        <end position="120"/>
    </location>
</feature>
<keyword evidence="3" id="KW-1185">Reference proteome</keyword>
<protein>
    <submittedName>
        <fullName evidence="2">Uncharacterized protein</fullName>
    </submittedName>
</protein>
<sequence>MSTTPARSAHDGSNMEALSSIKKALEDATVLVEALMINGSHDIIDDSPKNKPDSPFPSDEREVIDLTYSPETDDDNKNCGPIIVFSNKVKTEEVVAASLEKSGTPDGMARSPSTTKVSPMSSALSKVDGLSRALKAINTNGDLETTNSIGAVVYEVRAKPYRTAVKPVDNSEDKPWYDWKIFSVQGILKLYRHESGQTQLVLRTPMSGIVKLNLAIQGNVSRLRKEHLSKEEGRTEVGQVSFFCTRCI</sequence>
<comment type="caution">
    <text evidence="2">The sequence shown here is derived from an EMBL/GenBank/DDBJ whole genome shotgun (WGS) entry which is preliminary data.</text>
</comment>
<feature type="region of interest" description="Disordered" evidence="1">
    <location>
        <begin position="100"/>
        <end position="120"/>
    </location>
</feature>
<reference evidence="2 3" key="1">
    <citation type="submission" date="2024-10" db="EMBL/GenBank/DDBJ databases">
        <title>Updated reference genomes for cyclostephanoid diatoms.</title>
        <authorList>
            <person name="Roberts W.R."/>
            <person name="Alverson A.J."/>
        </authorList>
    </citation>
    <scope>NUCLEOTIDE SEQUENCE [LARGE SCALE GENOMIC DNA]</scope>
    <source>
        <strain evidence="2 3">AJA276-08</strain>
    </source>
</reference>
<organism evidence="2 3">
    <name type="scientific">Stephanodiscus triporus</name>
    <dbReference type="NCBI Taxonomy" id="2934178"/>
    <lineage>
        <taxon>Eukaryota</taxon>
        <taxon>Sar</taxon>
        <taxon>Stramenopiles</taxon>
        <taxon>Ochrophyta</taxon>
        <taxon>Bacillariophyta</taxon>
        <taxon>Coscinodiscophyceae</taxon>
        <taxon>Thalassiosirophycidae</taxon>
        <taxon>Stephanodiscales</taxon>
        <taxon>Stephanodiscaceae</taxon>
        <taxon>Stephanodiscus</taxon>
    </lineage>
</organism>
<dbReference type="EMBL" id="JALLAZ020000609">
    <property type="protein sequence ID" value="KAL3790995.1"/>
    <property type="molecule type" value="Genomic_DNA"/>
</dbReference>
<dbReference type="AlphaFoldDB" id="A0ABD3PY01"/>
<feature type="region of interest" description="Disordered" evidence="1">
    <location>
        <begin position="41"/>
        <end position="60"/>
    </location>
</feature>
<evidence type="ECO:0000256" key="1">
    <source>
        <dbReference type="SAM" id="MobiDB-lite"/>
    </source>
</evidence>
<feature type="compositionally biased region" description="Basic and acidic residues" evidence="1">
    <location>
        <begin position="42"/>
        <end position="60"/>
    </location>
</feature>
<proteinExistence type="predicted"/>
<evidence type="ECO:0000313" key="2">
    <source>
        <dbReference type="EMBL" id="KAL3790995.1"/>
    </source>
</evidence>
<accession>A0ABD3PY01</accession>
<name>A0ABD3PY01_9STRA</name>
<evidence type="ECO:0000313" key="3">
    <source>
        <dbReference type="Proteomes" id="UP001530315"/>
    </source>
</evidence>